<dbReference type="EMBL" id="JAGMWN010000001">
    <property type="protein sequence ID" value="MBP5855784.1"/>
    <property type="molecule type" value="Genomic_DNA"/>
</dbReference>
<comment type="catalytic activity">
    <reaction evidence="1 10">
        <text>a fatty acyl-[ACP] + phosphate = an acyl phosphate + holo-[ACP]</text>
        <dbReference type="Rhea" id="RHEA:42292"/>
        <dbReference type="Rhea" id="RHEA-COMP:9685"/>
        <dbReference type="Rhea" id="RHEA-COMP:14125"/>
        <dbReference type="ChEBI" id="CHEBI:43474"/>
        <dbReference type="ChEBI" id="CHEBI:59918"/>
        <dbReference type="ChEBI" id="CHEBI:64479"/>
        <dbReference type="ChEBI" id="CHEBI:138651"/>
        <dbReference type="EC" id="2.3.1.274"/>
    </reaction>
</comment>
<evidence type="ECO:0000313" key="11">
    <source>
        <dbReference type="EMBL" id="MBP5855784.1"/>
    </source>
</evidence>
<evidence type="ECO:0000256" key="8">
    <source>
        <dbReference type="ARBA" id="ARBA00024069"/>
    </source>
</evidence>
<dbReference type="GO" id="GO:0043811">
    <property type="term" value="F:phosphate:acyl-[acyl carrier protein] acyltransferase activity"/>
    <property type="evidence" value="ECO:0007669"/>
    <property type="project" value="UniProtKB-UniRule"/>
</dbReference>
<evidence type="ECO:0000256" key="10">
    <source>
        <dbReference type="HAMAP-Rule" id="MF_00019"/>
    </source>
</evidence>
<evidence type="ECO:0000256" key="9">
    <source>
        <dbReference type="ARBA" id="ARBA00046608"/>
    </source>
</evidence>
<keyword evidence="2 10" id="KW-0963">Cytoplasm</keyword>
<dbReference type="InterPro" id="IPR003664">
    <property type="entry name" value="FA_synthesis"/>
</dbReference>
<comment type="pathway">
    <text evidence="10">Lipid metabolism; phospholipid metabolism.</text>
</comment>
<dbReference type="PIRSF" id="PIRSF002465">
    <property type="entry name" value="Phsphlp_syn_PlsX"/>
    <property type="match status" value="1"/>
</dbReference>
<dbReference type="Pfam" id="PF02504">
    <property type="entry name" value="FA_synthesis"/>
    <property type="match status" value="1"/>
</dbReference>
<evidence type="ECO:0000256" key="4">
    <source>
        <dbReference type="ARBA" id="ARBA00022679"/>
    </source>
</evidence>
<organism evidence="11 12">
    <name type="scientific">Marivibrio halodurans</name>
    <dbReference type="NCBI Taxonomy" id="2039722"/>
    <lineage>
        <taxon>Bacteria</taxon>
        <taxon>Pseudomonadati</taxon>
        <taxon>Pseudomonadota</taxon>
        <taxon>Alphaproteobacteria</taxon>
        <taxon>Rhodospirillales</taxon>
        <taxon>Rhodospirillaceae</taxon>
        <taxon>Marivibrio</taxon>
    </lineage>
</organism>
<evidence type="ECO:0000256" key="5">
    <source>
        <dbReference type="ARBA" id="ARBA00023098"/>
    </source>
</evidence>
<dbReference type="GO" id="GO:0008654">
    <property type="term" value="P:phospholipid biosynthetic process"/>
    <property type="evidence" value="ECO:0007669"/>
    <property type="project" value="UniProtKB-KW"/>
</dbReference>
<dbReference type="EC" id="2.3.1.274" evidence="8 10"/>
<keyword evidence="11" id="KW-0012">Acyltransferase</keyword>
<dbReference type="AlphaFoldDB" id="A0A8J7V2H9"/>
<dbReference type="PANTHER" id="PTHR30100">
    <property type="entry name" value="FATTY ACID/PHOSPHOLIPID SYNTHESIS PROTEIN PLSX"/>
    <property type="match status" value="1"/>
</dbReference>
<comment type="similarity">
    <text evidence="10">Belongs to the PlsX family.</text>
</comment>
<dbReference type="Proteomes" id="UP000672602">
    <property type="component" value="Unassembled WGS sequence"/>
</dbReference>
<dbReference type="Gene3D" id="3.40.718.10">
    <property type="entry name" value="Isopropylmalate Dehydrogenase"/>
    <property type="match status" value="1"/>
</dbReference>
<evidence type="ECO:0000256" key="6">
    <source>
        <dbReference type="ARBA" id="ARBA00023209"/>
    </source>
</evidence>
<protein>
    <recommendedName>
        <fullName evidence="8 10">Phosphate acyltransferase</fullName>
        <ecNumber evidence="8 10">2.3.1.274</ecNumber>
    </recommendedName>
    <alternativeName>
        <fullName evidence="10">Acyl-ACP phosphotransacylase</fullName>
    </alternativeName>
    <alternativeName>
        <fullName evidence="10">Acyl-[acyl-carrier-protein]--phosphate acyltransferase</fullName>
    </alternativeName>
    <alternativeName>
        <fullName evidence="10">Phosphate-acyl-ACP acyltransferase</fullName>
    </alternativeName>
</protein>
<keyword evidence="6 10" id="KW-0594">Phospholipid biosynthesis</keyword>
<keyword evidence="12" id="KW-1185">Reference proteome</keyword>
<dbReference type="GO" id="GO:0006633">
    <property type="term" value="P:fatty acid biosynthetic process"/>
    <property type="evidence" value="ECO:0007669"/>
    <property type="project" value="UniProtKB-UniRule"/>
</dbReference>
<keyword evidence="3 10" id="KW-0444">Lipid biosynthesis</keyword>
<proteinExistence type="inferred from homology"/>
<name>A0A8J7V2H9_9PROT</name>
<gene>
    <name evidence="10 11" type="primary">plsX</name>
    <name evidence="11" type="ORF">KAJ83_02105</name>
</gene>
<dbReference type="SUPFAM" id="SSF53659">
    <property type="entry name" value="Isocitrate/Isopropylmalate dehydrogenase-like"/>
    <property type="match status" value="1"/>
</dbReference>
<comment type="subcellular location">
    <subcellularLocation>
        <location evidence="10">Cytoplasm</location>
    </subcellularLocation>
    <text evidence="10">Associated with the membrane possibly through PlsY.</text>
</comment>
<keyword evidence="5 10" id="KW-0443">Lipid metabolism</keyword>
<keyword evidence="4 10" id="KW-0808">Transferase</keyword>
<dbReference type="NCBIfam" id="TIGR00182">
    <property type="entry name" value="plsX"/>
    <property type="match status" value="1"/>
</dbReference>
<comment type="function">
    <text evidence="10">Catalyzes the reversible formation of acyl-phosphate (acyl-PO(4)) from acyl-[acyl-carrier-protein] (acyl-ACP). This enzyme utilizes acyl-ACP as fatty acyl donor, but not acyl-CoA.</text>
</comment>
<evidence type="ECO:0000256" key="7">
    <source>
        <dbReference type="ARBA" id="ARBA00023264"/>
    </source>
</evidence>
<dbReference type="HAMAP" id="MF_00019">
    <property type="entry name" value="PlsX"/>
    <property type="match status" value="1"/>
</dbReference>
<dbReference type="RefSeq" id="WP_210680357.1">
    <property type="nucleotide sequence ID" value="NZ_JAGMWN010000001.1"/>
</dbReference>
<evidence type="ECO:0000256" key="2">
    <source>
        <dbReference type="ARBA" id="ARBA00022490"/>
    </source>
</evidence>
<reference evidence="11" key="1">
    <citation type="submission" date="2021-04" db="EMBL/GenBank/DDBJ databases">
        <authorList>
            <person name="Zhang D.-C."/>
        </authorList>
    </citation>
    <scope>NUCLEOTIDE SEQUENCE</scope>
    <source>
        <strain evidence="11">CGMCC 1.15697</strain>
    </source>
</reference>
<dbReference type="GO" id="GO:0005737">
    <property type="term" value="C:cytoplasm"/>
    <property type="evidence" value="ECO:0007669"/>
    <property type="project" value="UniProtKB-SubCell"/>
</dbReference>
<dbReference type="InterPro" id="IPR012281">
    <property type="entry name" value="Phospholipid_synth_PlsX-like"/>
</dbReference>
<dbReference type="PANTHER" id="PTHR30100:SF1">
    <property type="entry name" value="PHOSPHATE ACYLTRANSFERASE"/>
    <property type="match status" value="1"/>
</dbReference>
<keyword evidence="7 10" id="KW-1208">Phospholipid metabolism</keyword>
<evidence type="ECO:0000313" key="12">
    <source>
        <dbReference type="Proteomes" id="UP000672602"/>
    </source>
</evidence>
<evidence type="ECO:0000256" key="1">
    <source>
        <dbReference type="ARBA" id="ARBA00001232"/>
    </source>
</evidence>
<accession>A0A8J7V2H9</accession>
<comment type="caution">
    <text evidence="11">The sequence shown here is derived from an EMBL/GenBank/DDBJ whole genome shotgun (WGS) entry which is preliminary data.</text>
</comment>
<dbReference type="UniPathway" id="UPA00085"/>
<evidence type="ECO:0000256" key="3">
    <source>
        <dbReference type="ARBA" id="ARBA00022516"/>
    </source>
</evidence>
<sequence length="343" mass="36316">MAERLTISLDGMGGDNAPDSVVEGAAIARERNPALRFLLYGDEARLKPLVAAQSHLADCVEIRHTDKVVANTDKPSVALRSGKQSSMRLAIDAVQSGEADSAVSAGNTGALMAMAMFGLRTIAGVERPAICSFFPTERGETCMLDLGANVACDAENLVQFAVMGEAFARTAMGIEKPTVGLLNVGVEDLKGKDEVKLAAAALRESTLPIEFKGFVEGDDIACGTVDVVVTDGFTGNIALKTAEGTSRLVSAFLREAFQSSLMAKVGYLFARRAMHKLRLRVDPRRYNGAVLLGLNGIVVKSHGGTDSLGFANAIGVAADMATHGFLAKMRHDFEQLRPAETGR</sequence>
<comment type="subunit">
    <text evidence="9 10">Homodimer. Probably interacts with PlsY.</text>
</comment>